<sequence length="664" mass="70464">MTPDQIFAFVVALMSAQPAEEAFPGLASGGHDPRYPVTLAPCLRPLDPWEIEGRTIVCGRVDVPADHAAPEGRRIALGFAILRARSLSPAPDPLVFLQGGPGADVVSQMQTWAVAFADWRQRRDVIVFDQRGNGVSDALTACRGATSGHFAEIAGAPPATGAQPVSPDALLVECRAEIADRGEEIALINTAQNAGDVAALVSALGFAQGWNLYGGSYGTKLGLEVMRQDPPGLRAAILDGVAPPMVRLYDELAGPPDEAAAAIFDQCAGDPACAAAYPDLEARFNALMEKLAAAPIPGARGRPPATPELVATLIKARNKPGVLTGVTAWLPKMIVELEAGETATLDAIIDDEIPPPAPTAAEVVAAAPIGLTEDQKALAEAILHMAEQQKASTAAMRAALVRLGEDASLLATPEDLPEAFERAMLRAAQRMTRDETLALLDGYAALRVGPQRRGALLDFVAAHFAGDLRLRLSRLVQAMTPADVTQTFARLERDARPYEAELLFGFHLMVYACQEDLPWNGPETAKAFQQTLRIPVMGAGADAQLESLYGQCAALFEPAPRPGFHAPVRSSVPTLLLNGLMDVQTSWKWGALAAETLDHATNLAFPETGHGTLLYHACSRDIGVAFIENPQAPVEAGCIDDLAVKWVLPDGTRSAGSPWPVRHR</sequence>
<dbReference type="InterPro" id="IPR051601">
    <property type="entry name" value="Serine_prot/Carboxylest_S33"/>
</dbReference>
<dbReference type="AlphaFoldDB" id="A0A1I3CY87"/>
<evidence type="ECO:0000259" key="4">
    <source>
        <dbReference type="Pfam" id="PF08386"/>
    </source>
</evidence>
<evidence type="ECO:0000256" key="1">
    <source>
        <dbReference type="ARBA" id="ARBA00010088"/>
    </source>
</evidence>
<reference evidence="5 6" key="1">
    <citation type="submission" date="2016-10" db="EMBL/GenBank/DDBJ databases">
        <authorList>
            <person name="de Groot N.N."/>
        </authorList>
    </citation>
    <scope>NUCLEOTIDE SEQUENCE [LARGE SCALE GENOMIC DNA]</scope>
    <source>
        <strain evidence="5 6">CGMCC 1.11030</strain>
    </source>
</reference>
<dbReference type="InterPro" id="IPR029058">
    <property type="entry name" value="AB_hydrolase_fold"/>
</dbReference>
<protein>
    <submittedName>
        <fullName evidence="5">TAP-like protein</fullName>
    </submittedName>
</protein>
<comment type="similarity">
    <text evidence="1">Belongs to the peptidase S33 family.</text>
</comment>
<dbReference type="Gene3D" id="3.40.50.1820">
    <property type="entry name" value="alpha/beta hydrolase"/>
    <property type="match status" value="1"/>
</dbReference>
<keyword evidence="6" id="KW-1185">Reference proteome</keyword>
<feature type="domain" description="Peptidase S33 tripeptidyl aminopeptidase-like C-terminal" evidence="4">
    <location>
        <begin position="547"/>
        <end position="634"/>
    </location>
</feature>
<dbReference type="InterPro" id="IPR013595">
    <property type="entry name" value="Pept_S33_TAP-like_C"/>
</dbReference>
<dbReference type="Pfam" id="PF08386">
    <property type="entry name" value="Abhydrolase_4"/>
    <property type="match status" value="1"/>
</dbReference>
<dbReference type="SUPFAM" id="SSF53474">
    <property type="entry name" value="alpha/beta-Hydrolases"/>
    <property type="match status" value="2"/>
</dbReference>
<keyword evidence="2" id="KW-0378">Hydrolase</keyword>
<feature type="domain" description="AB hydrolase-1" evidence="3">
    <location>
        <begin position="93"/>
        <end position="245"/>
    </location>
</feature>
<proteinExistence type="inferred from homology"/>
<evidence type="ECO:0000313" key="6">
    <source>
        <dbReference type="Proteomes" id="UP000199377"/>
    </source>
</evidence>
<dbReference type="GO" id="GO:0016787">
    <property type="term" value="F:hydrolase activity"/>
    <property type="evidence" value="ECO:0007669"/>
    <property type="project" value="UniProtKB-KW"/>
</dbReference>
<name>A0A1I3CY87_9RHOB</name>
<evidence type="ECO:0000259" key="3">
    <source>
        <dbReference type="Pfam" id="PF00561"/>
    </source>
</evidence>
<organism evidence="5 6">
    <name type="scientific">Albimonas pacifica</name>
    <dbReference type="NCBI Taxonomy" id="1114924"/>
    <lineage>
        <taxon>Bacteria</taxon>
        <taxon>Pseudomonadati</taxon>
        <taxon>Pseudomonadota</taxon>
        <taxon>Alphaproteobacteria</taxon>
        <taxon>Rhodobacterales</taxon>
        <taxon>Paracoccaceae</taxon>
        <taxon>Albimonas</taxon>
    </lineage>
</organism>
<dbReference type="OrthoDB" id="613638at2"/>
<gene>
    <name evidence="5" type="ORF">SAMN05216258_102278</name>
</gene>
<evidence type="ECO:0000256" key="2">
    <source>
        <dbReference type="ARBA" id="ARBA00022801"/>
    </source>
</evidence>
<dbReference type="PANTHER" id="PTHR43248">
    <property type="entry name" value="2-SUCCINYL-6-HYDROXY-2,4-CYCLOHEXADIENE-1-CARBOXYLATE SYNTHASE"/>
    <property type="match status" value="1"/>
</dbReference>
<dbReference type="Pfam" id="PF00561">
    <property type="entry name" value="Abhydrolase_1"/>
    <property type="match status" value="1"/>
</dbReference>
<dbReference type="EMBL" id="FOQH01000002">
    <property type="protein sequence ID" value="SFH79403.1"/>
    <property type="molecule type" value="Genomic_DNA"/>
</dbReference>
<dbReference type="RefSeq" id="WP_092858200.1">
    <property type="nucleotide sequence ID" value="NZ_FOQH01000002.1"/>
</dbReference>
<dbReference type="Proteomes" id="UP000199377">
    <property type="component" value="Unassembled WGS sequence"/>
</dbReference>
<dbReference type="STRING" id="1114924.SAMN05216258_102278"/>
<evidence type="ECO:0000313" key="5">
    <source>
        <dbReference type="EMBL" id="SFH79403.1"/>
    </source>
</evidence>
<accession>A0A1I3CY87</accession>
<dbReference type="InterPro" id="IPR000073">
    <property type="entry name" value="AB_hydrolase_1"/>
</dbReference>